<dbReference type="Proteomes" id="UP001060085">
    <property type="component" value="Linkage Group LG05"/>
</dbReference>
<evidence type="ECO:0000313" key="2">
    <source>
        <dbReference type="Proteomes" id="UP001060085"/>
    </source>
</evidence>
<dbReference type="EMBL" id="CM044705">
    <property type="protein sequence ID" value="KAI5660938.1"/>
    <property type="molecule type" value="Genomic_DNA"/>
</dbReference>
<protein>
    <submittedName>
        <fullName evidence="1">Uncharacterized protein</fullName>
    </submittedName>
</protein>
<reference evidence="2" key="1">
    <citation type="journal article" date="2023" name="Nat. Plants">
        <title>Single-cell RNA sequencing provides a high-resolution roadmap for understanding the multicellular compartmentation of specialized metabolism.</title>
        <authorList>
            <person name="Sun S."/>
            <person name="Shen X."/>
            <person name="Li Y."/>
            <person name="Li Y."/>
            <person name="Wang S."/>
            <person name="Li R."/>
            <person name="Zhang H."/>
            <person name="Shen G."/>
            <person name="Guo B."/>
            <person name="Wei J."/>
            <person name="Xu J."/>
            <person name="St-Pierre B."/>
            <person name="Chen S."/>
            <person name="Sun C."/>
        </authorList>
    </citation>
    <scope>NUCLEOTIDE SEQUENCE [LARGE SCALE GENOMIC DNA]</scope>
</reference>
<organism evidence="1 2">
    <name type="scientific">Catharanthus roseus</name>
    <name type="common">Madagascar periwinkle</name>
    <name type="synonym">Vinca rosea</name>
    <dbReference type="NCBI Taxonomy" id="4058"/>
    <lineage>
        <taxon>Eukaryota</taxon>
        <taxon>Viridiplantae</taxon>
        <taxon>Streptophyta</taxon>
        <taxon>Embryophyta</taxon>
        <taxon>Tracheophyta</taxon>
        <taxon>Spermatophyta</taxon>
        <taxon>Magnoliopsida</taxon>
        <taxon>eudicotyledons</taxon>
        <taxon>Gunneridae</taxon>
        <taxon>Pentapetalae</taxon>
        <taxon>asterids</taxon>
        <taxon>lamiids</taxon>
        <taxon>Gentianales</taxon>
        <taxon>Apocynaceae</taxon>
        <taxon>Rauvolfioideae</taxon>
        <taxon>Vinceae</taxon>
        <taxon>Catharanthinae</taxon>
        <taxon>Catharanthus</taxon>
    </lineage>
</organism>
<name>A0ACC0AND7_CATRO</name>
<sequence length="286" mass="32354">MESIVANSTLSSHSRSISLPSSSHPFILSLEQNLGRLRSSENASTSSTCQKLDGLKNLYESLDDVLQLPLSLKVFSHERNGKWEEEILDGSLRLLDICGTVKDIYFQMKETVQELQSSLRRKRFGELDSEVDTYMISKKRLNKMIFRCCKELKKAEKNCTLELTDKEVDLVKVIKQVQEVTLTTLESAVSFISGPKAGSQPRGWSLVSRMLQSKTTSCKEQSDNAGIQKIEAELLLLKNKKPNQENDLLKQLGASDENIQELVEILEVVFRLLLKIRVSLLNILNH</sequence>
<proteinExistence type="predicted"/>
<evidence type="ECO:0000313" key="1">
    <source>
        <dbReference type="EMBL" id="KAI5660938.1"/>
    </source>
</evidence>
<keyword evidence="2" id="KW-1185">Reference proteome</keyword>
<gene>
    <name evidence="1" type="ORF">M9H77_20261</name>
</gene>
<comment type="caution">
    <text evidence="1">The sequence shown here is derived from an EMBL/GenBank/DDBJ whole genome shotgun (WGS) entry which is preliminary data.</text>
</comment>
<accession>A0ACC0AND7</accession>